<gene>
    <name evidence="1" type="ORF">BpHYR1_048853</name>
</gene>
<accession>A0A3M7SMJ9</accession>
<sequence length="163" mass="18736">MGTIWIRGKNVIRKKTIFSSKYSIENLHGKNFIDKKPLKFALIHKYLLLKNSIKKTEKTGPLLKLFVVTFNFIKAVSSSLSEILIVVSSATFADLTSGFLIILRKKSNKIYCEFFNSFTRYPTPDMNFILNLDVDDTNNINWVIDIMLDKMADGRTANVQNYI</sequence>
<protein>
    <submittedName>
        <fullName evidence="1">Uncharacterized protein</fullName>
    </submittedName>
</protein>
<evidence type="ECO:0000313" key="2">
    <source>
        <dbReference type="Proteomes" id="UP000276133"/>
    </source>
</evidence>
<name>A0A3M7SMJ9_BRAPC</name>
<dbReference type="AlphaFoldDB" id="A0A3M7SMJ9"/>
<dbReference type="EMBL" id="REGN01001129">
    <property type="protein sequence ID" value="RNA36758.1"/>
    <property type="molecule type" value="Genomic_DNA"/>
</dbReference>
<comment type="caution">
    <text evidence="1">The sequence shown here is derived from an EMBL/GenBank/DDBJ whole genome shotgun (WGS) entry which is preliminary data.</text>
</comment>
<reference evidence="1 2" key="1">
    <citation type="journal article" date="2018" name="Sci. Rep.">
        <title>Genomic signatures of local adaptation to the degree of environmental predictability in rotifers.</title>
        <authorList>
            <person name="Franch-Gras L."/>
            <person name="Hahn C."/>
            <person name="Garcia-Roger E.M."/>
            <person name="Carmona M.J."/>
            <person name="Serra M."/>
            <person name="Gomez A."/>
        </authorList>
    </citation>
    <scope>NUCLEOTIDE SEQUENCE [LARGE SCALE GENOMIC DNA]</scope>
    <source>
        <strain evidence="1">HYR1</strain>
    </source>
</reference>
<organism evidence="1 2">
    <name type="scientific">Brachionus plicatilis</name>
    <name type="common">Marine rotifer</name>
    <name type="synonym">Brachionus muelleri</name>
    <dbReference type="NCBI Taxonomy" id="10195"/>
    <lineage>
        <taxon>Eukaryota</taxon>
        <taxon>Metazoa</taxon>
        <taxon>Spiralia</taxon>
        <taxon>Gnathifera</taxon>
        <taxon>Rotifera</taxon>
        <taxon>Eurotatoria</taxon>
        <taxon>Monogononta</taxon>
        <taxon>Pseudotrocha</taxon>
        <taxon>Ploima</taxon>
        <taxon>Brachionidae</taxon>
        <taxon>Brachionus</taxon>
    </lineage>
</organism>
<proteinExistence type="predicted"/>
<dbReference type="Proteomes" id="UP000276133">
    <property type="component" value="Unassembled WGS sequence"/>
</dbReference>
<keyword evidence="2" id="KW-1185">Reference proteome</keyword>
<evidence type="ECO:0000313" key="1">
    <source>
        <dbReference type="EMBL" id="RNA36758.1"/>
    </source>
</evidence>